<evidence type="ECO:0000313" key="9">
    <source>
        <dbReference type="Proteomes" id="UP000220914"/>
    </source>
</evidence>
<evidence type="ECO:0000256" key="4">
    <source>
        <dbReference type="ARBA" id="ARBA00023315"/>
    </source>
</evidence>
<dbReference type="OrthoDB" id="8399956at2"/>
<dbReference type="InterPro" id="IPR041380">
    <property type="entry name" value="Acetyltransf_17"/>
</dbReference>
<dbReference type="AlphaFoldDB" id="A0A2A7N3U7"/>
<dbReference type="InterPro" id="IPR051554">
    <property type="entry name" value="Acetyltransferase_Eis"/>
</dbReference>
<dbReference type="Pfam" id="PF13527">
    <property type="entry name" value="Acetyltransf_9"/>
    <property type="match status" value="1"/>
</dbReference>
<dbReference type="InterPro" id="IPR025559">
    <property type="entry name" value="Eis_dom"/>
</dbReference>
<feature type="domain" description="N-acetyltransferase" evidence="6">
    <location>
        <begin position="11"/>
        <end position="168"/>
    </location>
</feature>
<dbReference type="Pfam" id="PF13530">
    <property type="entry name" value="SCP2_2"/>
    <property type="match status" value="1"/>
</dbReference>
<feature type="active site" description="Proton donor" evidence="5">
    <location>
        <position position="128"/>
    </location>
</feature>
<reference evidence="8 9" key="1">
    <citation type="submission" date="2017-10" db="EMBL/GenBank/DDBJ databases">
        <title>The new phylogeny of genus Mycobacterium.</title>
        <authorList>
            <person name="Tortoli E."/>
            <person name="Trovato A."/>
            <person name="Cirillo D.M."/>
        </authorList>
    </citation>
    <scope>NUCLEOTIDE SEQUENCE [LARGE SCALE GENOMIC DNA]</scope>
    <source>
        <strain evidence="8 9">CCUG37673</strain>
    </source>
</reference>
<dbReference type="PROSITE" id="PS51186">
    <property type="entry name" value="GNAT"/>
    <property type="match status" value="1"/>
</dbReference>
<keyword evidence="3 5" id="KW-0808">Transferase</keyword>
<dbReference type="Gene3D" id="3.40.630.30">
    <property type="match status" value="2"/>
</dbReference>
<dbReference type="SUPFAM" id="SSF55718">
    <property type="entry name" value="SCP-like"/>
    <property type="match status" value="1"/>
</dbReference>
<keyword evidence="2" id="KW-1036">Host cytoplasmic vesicle</keyword>
<gene>
    <name evidence="7" type="primary">eis</name>
    <name evidence="8" type="ORF">CQY20_12140</name>
    <name evidence="7" type="ORF">MAGR_48800</name>
</gene>
<dbReference type="InterPro" id="IPR022902">
    <property type="entry name" value="NAcTrfase_Eis"/>
</dbReference>
<evidence type="ECO:0000259" key="6">
    <source>
        <dbReference type="PROSITE" id="PS51186"/>
    </source>
</evidence>
<dbReference type="Proteomes" id="UP000465302">
    <property type="component" value="Unassembled WGS sequence"/>
</dbReference>
<dbReference type="PANTHER" id="PTHR37817:SF1">
    <property type="entry name" value="N-ACETYLTRANSFERASE EIS"/>
    <property type="match status" value="1"/>
</dbReference>
<evidence type="ECO:0000313" key="8">
    <source>
        <dbReference type="EMBL" id="PEG38715.1"/>
    </source>
</evidence>
<dbReference type="NCBIfam" id="NF002367">
    <property type="entry name" value="PRK01346.1-4"/>
    <property type="match status" value="1"/>
</dbReference>
<comment type="caution">
    <text evidence="8">The sequence shown here is derived from an EMBL/GenBank/DDBJ whole genome shotgun (WGS) entry which is preliminary data.</text>
</comment>
<feature type="binding site" evidence="5">
    <location>
        <begin position="123"/>
        <end position="124"/>
    </location>
    <ligand>
        <name>acetyl-CoA</name>
        <dbReference type="ChEBI" id="CHEBI:57288"/>
    </ligand>
</feature>
<evidence type="ECO:0000256" key="2">
    <source>
        <dbReference type="ARBA" id="ARBA00022488"/>
    </source>
</evidence>
<dbReference type="CDD" id="cd04301">
    <property type="entry name" value="NAT_SF"/>
    <property type="match status" value="1"/>
</dbReference>
<accession>A0A2A7N3U7</accession>
<feature type="active site" description="Proton acceptor; via carboxylate" evidence="5">
    <location>
        <position position="397"/>
    </location>
</feature>
<keyword evidence="4 5" id="KW-0012">Acyltransferase</keyword>
<proteinExistence type="inferred from homology"/>
<evidence type="ECO:0000256" key="1">
    <source>
        <dbReference type="ARBA" id="ARBA00009213"/>
    </source>
</evidence>
<protein>
    <submittedName>
        <fullName evidence="8">Enhanced intracellular survival protein Eis</fullName>
    </submittedName>
    <submittedName>
        <fullName evidence="7">UPF0256 protein</fullName>
    </submittedName>
</protein>
<evidence type="ECO:0000313" key="7">
    <source>
        <dbReference type="EMBL" id="GFG53439.1"/>
    </source>
</evidence>
<dbReference type="SUPFAM" id="SSF55729">
    <property type="entry name" value="Acyl-CoA N-acyltransferases (Nat)"/>
    <property type="match status" value="1"/>
</dbReference>
<keyword evidence="9" id="KW-1185">Reference proteome</keyword>
<reference evidence="7" key="3">
    <citation type="submission" date="2020-02" db="EMBL/GenBank/DDBJ databases">
        <authorList>
            <person name="Matsumoto Y."/>
            <person name="Motooka D."/>
            <person name="Nakamura S."/>
        </authorList>
    </citation>
    <scope>NUCLEOTIDE SEQUENCE</scope>
    <source>
        <strain evidence="7">JCM 6377</strain>
    </source>
</reference>
<evidence type="ECO:0000256" key="3">
    <source>
        <dbReference type="ARBA" id="ARBA00022679"/>
    </source>
</evidence>
<dbReference type="HAMAP" id="MF_01812">
    <property type="entry name" value="Eis"/>
    <property type="match status" value="1"/>
</dbReference>
<feature type="binding site" evidence="5">
    <location>
        <begin position="89"/>
        <end position="91"/>
    </location>
    <ligand>
        <name>acetyl-CoA</name>
        <dbReference type="ChEBI" id="CHEBI:57288"/>
    </ligand>
</feature>
<dbReference type="Gene3D" id="3.30.1050.10">
    <property type="entry name" value="SCP2 sterol-binding domain"/>
    <property type="match status" value="1"/>
</dbReference>
<organism evidence="8 9">
    <name type="scientific">Mycolicibacterium agri</name>
    <name type="common">Mycobacterium agri</name>
    <dbReference type="NCBI Taxonomy" id="36811"/>
    <lineage>
        <taxon>Bacteria</taxon>
        <taxon>Bacillati</taxon>
        <taxon>Actinomycetota</taxon>
        <taxon>Actinomycetes</taxon>
        <taxon>Mycobacteriales</taxon>
        <taxon>Mycobacteriaceae</taxon>
        <taxon>Mycolicibacterium</taxon>
    </lineage>
</organism>
<dbReference type="EMBL" id="PDCP01000018">
    <property type="protein sequence ID" value="PEG38715.1"/>
    <property type="molecule type" value="Genomic_DNA"/>
</dbReference>
<evidence type="ECO:0000256" key="5">
    <source>
        <dbReference type="HAMAP-Rule" id="MF_01812"/>
    </source>
</evidence>
<comment type="similarity">
    <text evidence="1 5">Belongs to the acetyltransferase Eis family.</text>
</comment>
<dbReference type="GO" id="GO:0030649">
    <property type="term" value="P:aminoglycoside antibiotic catabolic process"/>
    <property type="evidence" value="ECO:0007669"/>
    <property type="project" value="TreeGrafter"/>
</dbReference>
<feature type="binding site" evidence="5">
    <location>
        <begin position="97"/>
        <end position="102"/>
    </location>
    <ligand>
        <name>acetyl-CoA</name>
        <dbReference type="ChEBI" id="CHEBI:57288"/>
    </ligand>
</feature>
<dbReference type="InterPro" id="IPR016181">
    <property type="entry name" value="Acyl_CoA_acyltransferase"/>
</dbReference>
<sequence length="397" mass="43053">MAVTSYAPTGLTIRTAEDADRPAMALLEATCFGRWQAEETAEVWRSMMPDGGMVVACDGSDLVGQAAYLDLTLTVPGGARLPMAGVTEVAVAPTHRRRGILRAMLAELHSRMAGYPIAGLEASEGGIYGRFGYGPATVVHKRTVEGRKAEFHADVPDTGGVRIVRPVECRDRLEDIYERWRRQHAGGLYSPPQLWDEVLADRETARHGGNPYFCLLHPDGYAMYRTRGDGEEKNVEVTKLVALTADAHIALWRVLLGMDLITTVTAWTAPDDPLPYLLTDPRLVRTRSVDDGLWLRLLDVPTALQARTYAADVSAVLDIGDGRYALEVRDGRTRCVPATDDADVHLDLSVLGSLYMGSHRASAFAAAGRLRCADAGLLAQLDAAFASSVAAQLGYGF</sequence>
<dbReference type="PANTHER" id="PTHR37817">
    <property type="entry name" value="N-ACETYLTRANSFERASE EIS"/>
    <property type="match status" value="1"/>
</dbReference>
<comment type="subunit">
    <text evidence="5">Homohexamer; trimer of dimers.</text>
</comment>
<dbReference type="GO" id="GO:0034069">
    <property type="term" value="F:aminoglycoside N-acetyltransferase activity"/>
    <property type="evidence" value="ECO:0007669"/>
    <property type="project" value="TreeGrafter"/>
</dbReference>
<evidence type="ECO:0000313" key="10">
    <source>
        <dbReference type="Proteomes" id="UP000465302"/>
    </source>
</evidence>
<dbReference type="RefSeq" id="WP_097940339.1">
    <property type="nucleotide sequence ID" value="NZ_BLKS01000001.1"/>
</dbReference>
<dbReference type="EMBL" id="BLKS01000001">
    <property type="protein sequence ID" value="GFG53439.1"/>
    <property type="molecule type" value="Genomic_DNA"/>
</dbReference>
<dbReference type="Proteomes" id="UP000220914">
    <property type="component" value="Unassembled WGS sequence"/>
</dbReference>
<reference evidence="7 10" key="2">
    <citation type="journal article" date="2019" name="Emerg. Microbes Infect.">
        <title>Comprehensive subspecies identification of 175 nontuberculous mycobacteria species based on 7547 genomic profiles.</title>
        <authorList>
            <person name="Matsumoto Y."/>
            <person name="Kinjo T."/>
            <person name="Motooka D."/>
            <person name="Nabeya D."/>
            <person name="Jung N."/>
            <person name="Uechi K."/>
            <person name="Horii T."/>
            <person name="Iida T."/>
            <person name="Fujita J."/>
            <person name="Nakamura S."/>
        </authorList>
    </citation>
    <scope>NUCLEOTIDE SEQUENCE [LARGE SCALE GENOMIC DNA]</scope>
    <source>
        <strain evidence="7 10">JCM 6377</strain>
    </source>
</reference>
<dbReference type="InterPro" id="IPR000182">
    <property type="entry name" value="GNAT_dom"/>
</dbReference>
<dbReference type="Pfam" id="PF17668">
    <property type="entry name" value="Acetyltransf_17"/>
    <property type="match status" value="1"/>
</dbReference>
<name>A0A2A7N3U7_MYCAG</name>
<dbReference type="InterPro" id="IPR036527">
    <property type="entry name" value="SCP2_sterol-bd_dom_sf"/>
</dbReference>